<proteinExistence type="predicted"/>
<comment type="caution">
    <text evidence="2">The sequence shown here is derived from an EMBL/GenBank/DDBJ whole genome shotgun (WGS) entry which is preliminary data.</text>
</comment>
<feature type="compositionally biased region" description="Pro residues" evidence="1">
    <location>
        <begin position="170"/>
        <end position="182"/>
    </location>
</feature>
<organism evidence="2 3">
    <name type="scientific">Dissostichus eleginoides</name>
    <name type="common">Patagonian toothfish</name>
    <name type="synonym">Dissostichus amissus</name>
    <dbReference type="NCBI Taxonomy" id="100907"/>
    <lineage>
        <taxon>Eukaryota</taxon>
        <taxon>Metazoa</taxon>
        <taxon>Chordata</taxon>
        <taxon>Craniata</taxon>
        <taxon>Vertebrata</taxon>
        <taxon>Euteleostomi</taxon>
        <taxon>Actinopterygii</taxon>
        <taxon>Neopterygii</taxon>
        <taxon>Teleostei</taxon>
        <taxon>Neoteleostei</taxon>
        <taxon>Acanthomorphata</taxon>
        <taxon>Eupercaria</taxon>
        <taxon>Perciformes</taxon>
        <taxon>Notothenioidei</taxon>
        <taxon>Nototheniidae</taxon>
        <taxon>Dissostichus</taxon>
    </lineage>
</organism>
<feature type="compositionally biased region" description="Polar residues" evidence="1">
    <location>
        <begin position="526"/>
        <end position="539"/>
    </location>
</feature>
<feature type="region of interest" description="Disordered" evidence="1">
    <location>
        <begin position="149"/>
        <end position="598"/>
    </location>
</feature>
<feature type="region of interest" description="Disordered" evidence="1">
    <location>
        <begin position="20"/>
        <end position="83"/>
    </location>
</feature>
<keyword evidence="3" id="KW-1185">Reference proteome</keyword>
<evidence type="ECO:0000313" key="3">
    <source>
        <dbReference type="Proteomes" id="UP001228049"/>
    </source>
</evidence>
<feature type="compositionally biased region" description="Pro residues" evidence="1">
    <location>
        <begin position="408"/>
        <end position="425"/>
    </location>
</feature>
<feature type="compositionally biased region" description="Polar residues" evidence="1">
    <location>
        <begin position="451"/>
        <end position="464"/>
    </location>
</feature>
<accession>A0AAD9C870</accession>
<sequence>MEGDNWAFILGLKKRTRKAFGIRKKEKDNDSTGSPDRDSGSQKKANGAPNGFYEDIDWERYNSPEVDDEGYSLRPEEESEEGDILCTASFSEGEEDHRKKFKIKIKPLPSNHVVAVPSVDELKASIGNIALSPSPMGLKRNTSIPAEEIARPRRIIPTLPTVAPTLPTVAPTPAPAPQPPSQQTPLSEDTTALFGPPLDTAFGESKTEVGVFESDAWGIPLSEPESSLTRSFPTGTPPPLPPKIVPAPAPSTGPPSADDAEVSTEADAPIRKPSIADLDNIFGPEQPSSAGEETSDSWVSFSLESSEQRPLPEEPAPPQPASPPPPESPAPPLPASPLPPEDPAPPLPASPPPKDEPVPPLPISPPPTEEPAALPVRSGPSTPEDRIPPTLATSPPPAPPKDIASPPASSPPPLDSPPSVPPAPAPRASTPPAVTPPTEQPAACSVPPSLVLSQEEQPENTEVTQPKEDGGETVPSPTEANQGSRSTPPPPPPPTYRAVVSSPGPTSGAGGTNSGSSSPVQPNPPTTSTSPLFTAQTSSRETHLGDASRPFSPPVHSASPPPVAPLARAESTSSISSTNSMSAATTPTVSKELSVSVS</sequence>
<feature type="compositionally biased region" description="Pro residues" evidence="1">
    <location>
        <begin position="235"/>
        <end position="253"/>
    </location>
</feature>
<dbReference type="EMBL" id="JASDAP010000009">
    <property type="protein sequence ID" value="KAK1896576.1"/>
    <property type="molecule type" value="Genomic_DNA"/>
</dbReference>
<protein>
    <submittedName>
        <fullName evidence="2">SH3-containing GRB2-like protein 3-interacting protein 1</fullName>
    </submittedName>
</protein>
<name>A0AAD9C870_DISEL</name>
<feature type="compositionally biased region" description="Low complexity" evidence="1">
    <location>
        <begin position="157"/>
        <end position="169"/>
    </location>
</feature>
<feature type="compositionally biased region" description="Low complexity" evidence="1">
    <location>
        <begin position="565"/>
        <end position="588"/>
    </location>
</feature>
<evidence type="ECO:0000256" key="1">
    <source>
        <dbReference type="SAM" id="MobiDB-lite"/>
    </source>
</evidence>
<dbReference type="AlphaFoldDB" id="A0AAD9C870"/>
<feature type="compositionally biased region" description="Polar residues" evidence="1">
    <location>
        <begin position="286"/>
        <end position="305"/>
    </location>
</feature>
<feature type="compositionally biased region" description="Pro residues" evidence="1">
    <location>
        <begin position="313"/>
        <end position="369"/>
    </location>
</feature>
<evidence type="ECO:0000313" key="2">
    <source>
        <dbReference type="EMBL" id="KAK1896576.1"/>
    </source>
</evidence>
<feature type="compositionally biased region" description="Basic and acidic residues" evidence="1">
    <location>
        <begin position="23"/>
        <end position="41"/>
    </location>
</feature>
<feature type="compositionally biased region" description="Polar residues" evidence="1">
    <location>
        <begin position="589"/>
        <end position="598"/>
    </location>
</feature>
<reference evidence="2" key="1">
    <citation type="submission" date="2023-04" db="EMBL/GenBank/DDBJ databases">
        <title>Chromosome-level genome of Chaenocephalus aceratus.</title>
        <authorList>
            <person name="Park H."/>
        </authorList>
    </citation>
    <scope>NUCLEOTIDE SEQUENCE</scope>
    <source>
        <strain evidence="2">DE</strain>
        <tissue evidence="2">Muscle</tissue>
    </source>
</reference>
<gene>
    <name evidence="2" type="ORF">KUDE01_016119</name>
</gene>
<dbReference type="Proteomes" id="UP001228049">
    <property type="component" value="Unassembled WGS sequence"/>
</dbReference>
<feature type="compositionally biased region" description="Polar residues" evidence="1">
    <location>
        <begin position="475"/>
        <end position="486"/>
    </location>
</feature>
<feature type="non-terminal residue" evidence="2">
    <location>
        <position position="1"/>
    </location>
</feature>